<accession>A0A2V1CY62</accession>
<keyword evidence="3" id="KW-1185">Reference proteome</keyword>
<feature type="compositionally biased region" description="Basic residues" evidence="1">
    <location>
        <begin position="1"/>
        <end position="10"/>
    </location>
</feature>
<feature type="region of interest" description="Disordered" evidence="1">
    <location>
        <begin position="1"/>
        <end position="27"/>
    </location>
</feature>
<dbReference type="AlphaFoldDB" id="A0A2V1CY62"/>
<proteinExistence type="predicted"/>
<name>A0A2V1CY62_9PLEO</name>
<evidence type="ECO:0000256" key="1">
    <source>
        <dbReference type="SAM" id="MobiDB-lite"/>
    </source>
</evidence>
<dbReference type="STRING" id="97972.A0A2V1CY62"/>
<dbReference type="EMBL" id="KZ806568">
    <property type="protein sequence ID" value="PVH90209.1"/>
    <property type="molecule type" value="Genomic_DNA"/>
</dbReference>
<sequence length="157" mass="18505">MLLQTRRKLQMQKGGALTPGQATDTLRKDPRPIYEIKDIIEDPAWKRKPMKSWDVGHCSIQLNKELENYEILQHSRRILRKRKRSATLDSDSEADSHAEEELTSDDDSLEQQRRAQVRLVRQIERHMRAGIERDREKWGRADVHEGYSIKKIFLEAC</sequence>
<protein>
    <submittedName>
        <fullName evidence="2">Uncharacterized protein</fullName>
    </submittedName>
</protein>
<feature type="region of interest" description="Disordered" evidence="1">
    <location>
        <begin position="80"/>
        <end position="110"/>
    </location>
</feature>
<dbReference type="OrthoDB" id="5369347at2759"/>
<gene>
    <name evidence="2" type="ORF">DM02DRAFT_734681</name>
</gene>
<evidence type="ECO:0000313" key="2">
    <source>
        <dbReference type="EMBL" id="PVH90209.1"/>
    </source>
</evidence>
<reference evidence="2 3" key="1">
    <citation type="journal article" date="2018" name="Sci. Rep.">
        <title>Comparative genomics provides insights into the lifestyle and reveals functional heterogeneity of dark septate endophytic fungi.</title>
        <authorList>
            <person name="Knapp D.G."/>
            <person name="Nemeth J.B."/>
            <person name="Barry K."/>
            <person name="Hainaut M."/>
            <person name="Henrissat B."/>
            <person name="Johnson J."/>
            <person name="Kuo A."/>
            <person name="Lim J.H.P."/>
            <person name="Lipzen A."/>
            <person name="Nolan M."/>
            <person name="Ohm R.A."/>
            <person name="Tamas L."/>
            <person name="Grigoriev I.V."/>
            <person name="Spatafora J.W."/>
            <person name="Nagy L.G."/>
            <person name="Kovacs G.M."/>
        </authorList>
    </citation>
    <scope>NUCLEOTIDE SEQUENCE [LARGE SCALE GENOMIC DNA]</scope>
    <source>
        <strain evidence="2 3">DSE2036</strain>
    </source>
</reference>
<dbReference type="Proteomes" id="UP000244855">
    <property type="component" value="Unassembled WGS sequence"/>
</dbReference>
<evidence type="ECO:0000313" key="3">
    <source>
        <dbReference type="Proteomes" id="UP000244855"/>
    </source>
</evidence>
<organism evidence="2 3">
    <name type="scientific">Periconia macrospinosa</name>
    <dbReference type="NCBI Taxonomy" id="97972"/>
    <lineage>
        <taxon>Eukaryota</taxon>
        <taxon>Fungi</taxon>
        <taxon>Dikarya</taxon>
        <taxon>Ascomycota</taxon>
        <taxon>Pezizomycotina</taxon>
        <taxon>Dothideomycetes</taxon>
        <taxon>Pleosporomycetidae</taxon>
        <taxon>Pleosporales</taxon>
        <taxon>Massarineae</taxon>
        <taxon>Periconiaceae</taxon>
        <taxon>Periconia</taxon>
    </lineage>
</organism>